<evidence type="ECO:0000256" key="1">
    <source>
        <dbReference type="SAM" id="Phobius"/>
    </source>
</evidence>
<keyword evidence="3" id="KW-1185">Reference proteome</keyword>
<dbReference type="Proteomes" id="UP000188184">
    <property type="component" value="Chromosome"/>
</dbReference>
<keyword evidence="1" id="KW-0472">Membrane</keyword>
<reference evidence="2 3" key="1">
    <citation type="submission" date="2017-02" db="EMBL/GenBank/DDBJ databases">
        <title>The complete genomic sequence of a novel cold adapted crude oil-degrading bacterium Planococcus qaidamina Y42.</title>
        <authorList>
            <person name="Yang R."/>
        </authorList>
    </citation>
    <scope>NUCLEOTIDE SEQUENCE [LARGE SCALE GENOMIC DNA]</scope>
    <source>
        <strain evidence="2 3">Y42</strain>
    </source>
</reference>
<evidence type="ECO:0000313" key="3">
    <source>
        <dbReference type="Proteomes" id="UP000188184"/>
    </source>
</evidence>
<accession>A0A1Q2KY72</accession>
<feature type="transmembrane region" description="Helical" evidence="1">
    <location>
        <begin position="12"/>
        <end position="34"/>
    </location>
</feature>
<sequence>MEKSKKKRVRAVIMGVILLSAFYFGPSFFGGYYWTESAASEQSYHNTELVEVYRKKVDDRKVIIQDNGFLRVAKVIDRPLGLFYQVELATYVSAATSDEKMKFGWTAIQKQEEYYEVLLAVEAMDENIEKVIVTNEYPEQKDASVDELKELSDLFIEMEVENGYAAHYLELPNSEAGGFEFRGINAEGEVISES</sequence>
<evidence type="ECO:0000313" key="2">
    <source>
        <dbReference type="EMBL" id="AQQ53151.1"/>
    </source>
</evidence>
<dbReference type="RefSeq" id="WP_077589037.1">
    <property type="nucleotide sequence ID" value="NZ_CP019640.1"/>
</dbReference>
<dbReference type="EMBL" id="CP019640">
    <property type="protein sequence ID" value="AQQ53151.1"/>
    <property type="molecule type" value="Genomic_DNA"/>
</dbReference>
<name>A0A1Q2KY72_9BACL</name>
<organism evidence="2 3">
    <name type="scientific">Planococcus lenghuensis</name>
    <dbReference type="NCBI Taxonomy" id="2213202"/>
    <lineage>
        <taxon>Bacteria</taxon>
        <taxon>Bacillati</taxon>
        <taxon>Bacillota</taxon>
        <taxon>Bacilli</taxon>
        <taxon>Bacillales</taxon>
        <taxon>Caryophanaceae</taxon>
        <taxon>Planococcus</taxon>
    </lineage>
</organism>
<gene>
    <name evidence="2" type="ORF">B0X71_08635</name>
</gene>
<proteinExistence type="predicted"/>
<dbReference type="OrthoDB" id="2592364at2"/>
<dbReference type="AlphaFoldDB" id="A0A1Q2KY72"/>
<protein>
    <submittedName>
        <fullName evidence="2">Uncharacterized protein</fullName>
    </submittedName>
</protein>
<dbReference type="KEGG" id="pmar:B0X71_08635"/>
<keyword evidence="1" id="KW-1133">Transmembrane helix</keyword>
<keyword evidence="1" id="KW-0812">Transmembrane</keyword>